<dbReference type="STRING" id="4555.A0A368SC69"/>
<proteinExistence type="predicted"/>
<dbReference type="OrthoDB" id="2107166at2759"/>
<dbReference type="AlphaFoldDB" id="A0A368SC69"/>
<reference evidence="1" key="2">
    <citation type="submission" date="2015-07" db="EMBL/GenBank/DDBJ databases">
        <authorList>
            <person name="Noorani M."/>
        </authorList>
    </citation>
    <scope>NUCLEOTIDE SEQUENCE</scope>
    <source>
        <strain evidence="1">Yugu1</strain>
    </source>
</reference>
<organism evidence="1">
    <name type="scientific">Setaria italica</name>
    <name type="common">Foxtail millet</name>
    <name type="synonym">Panicum italicum</name>
    <dbReference type="NCBI Taxonomy" id="4555"/>
    <lineage>
        <taxon>Eukaryota</taxon>
        <taxon>Viridiplantae</taxon>
        <taxon>Streptophyta</taxon>
        <taxon>Embryophyta</taxon>
        <taxon>Tracheophyta</taxon>
        <taxon>Spermatophyta</taxon>
        <taxon>Magnoliopsida</taxon>
        <taxon>Liliopsida</taxon>
        <taxon>Poales</taxon>
        <taxon>Poaceae</taxon>
        <taxon>PACMAD clade</taxon>
        <taxon>Panicoideae</taxon>
        <taxon>Panicodae</taxon>
        <taxon>Paniceae</taxon>
        <taxon>Cenchrinae</taxon>
        <taxon>Setaria</taxon>
    </lineage>
</organism>
<name>A0A368SC69_SETIT</name>
<reference evidence="1" key="1">
    <citation type="journal article" date="2012" name="Nat. Biotechnol.">
        <title>Reference genome sequence of the model plant Setaria.</title>
        <authorList>
            <person name="Bennetzen J.L."/>
            <person name="Schmutz J."/>
            <person name="Wang H."/>
            <person name="Percifield R."/>
            <person name="Hawkins J."/>
            <person name="Pontaroli A.C."/>
            <person name="Estep M."/>
            <person name="Feng L."/>
            <person name="Vaughn J.N."/>
            <person name="Grimwood J."/>
            <person name="Jenkins J."/>
            <person name="Barry K."/>
            <person name="Lindquist E."/>
            <person name="Hellsten U."/>
            <person name="Deshpande S."/>
            <person name="Wang X."/>
            <person name="Wu X."/>
            <person name="Mitros T."/>
            <person name="Triplett J."/>
            <person name="Yang X."/>
            <person name="Ye C.Y."/>
            <person name="Mauro-Herrera M."/>
            <person name="Wang L."/>
            <person name="Li P."/>
            <person name="Sharma M."/>
            <person name="Sharma R."/>
            <person name="Ronald P.C."/>
            <person name="Panaud O."/>
            <person name="Kellogg E.A."/>
            <person name="Brutnell T.P."/>
            <person name="Doust A.N."/>
            <person name="Tuskan G.A."/>
            <person name="Rokhsar D."/>
            <person name="Devos K.M."/>
        </authorList>
    </citation>
    <scope>NUCLEOTIDE SEQUENCE [LARGE SCALE GENOMIC DNA]</scope>
    <source>
        <strain evidence="1">Yugu1</strain>
    </source>
</reference>
<evidence type="ECO:0000313" key="1">
    <source>
        <dbReference type="EMBL" id="RCV39934.1"/>
    </source>
</evidence>
<protein>
    <submittedName>
        <fullName evidence="1">Uncharacterized protein</fullName>
    </submittedName>
</protein>
<sequence>MVVYFCINMCIYISKICFRPWIDCSKWNLYAYCWHLCAVSCGPGSLNLYCTPASLSGSCPSMQCPNSNVMLSNVSTHPTSAGCNVSSCSYGGFVNGTITTS</sequence>
<dbReference type="EMBL" id="CM003536">
    <property type="protein sequence ID" value="RCV39934.1"/>
    <property type="molecule type" value="Genomic_DNA"/>
</dbReference>
<accession>A0A368SC69</accession>
<gene>
    <name evidence="1" type="ORF">SETIT_9G011000v2</name>
</gene>